<reference evidence="11" key="1">
    <citation type="submission" date="2014-05" db="EMBL/GenBank/DDBJ databases">
        <title>The transcriptome of the halophilic microalga Tetraselmis sp. GSL018 isolated from the Great Salt Lake, Utah.</title>
        <authorList>
            <person name="Jinkerson R.E."/>
            <person name="D'Adamo S."/>
            <person name="Posewitz M.C."/>
        </authorList>
    </citation>
    <scope>NUCLEOTIDE SEQUENCE</scope>
    <source>
        <strain evidence="11">GSL018</strain>
    </source>
</reference>
<evidence type="ECO:0000256" key="1">
    <source>
        <dbReference type="ARBA" id="ARBA00004162"/>
    </source>
</evidence>
<feature type="region of interest" description="Disordered" evidence="9">
    <location>
        <begin position="339"/>
        <end position="595"/>
    </location>
</feature>
<dbReference type="PANTHER" id="PTHR32219:SF3">
    <property type="entry name" value="CALPONIN-LIKE DOMAIN PROTEIN"/>
    <property type="match status" value="1"/>
</dbReference>
<keyword evidence="3 10" id="KW-0812">Transmembrane</keyword>
<proteinExistence type="inferred from homology"/>
<protein>
    <submittedName>
        <fullName evidence="11">Uncharacterized protein</fullName>
    </submittedName>
</protein>
<dbReference type="GO" id="GO:0005886">
    <property type="term" value="C:plasma membrane"/>
    <property type="evidence" value="ECO:0007669"/>
    <property type="project" value="UniProtKB-SubCell"/>
</dbReference>
<comment type="similarity">
    <text evidence="7">Belongs to the plant Proton pump-interactor protein family.</text>
</comment>
<evidence type="ECO:0000256" key="5">
    <source>
        <dbReference type="ARBA" id="ARBA00023054"/>
    </source>
</evidence>
<keyword evidence="2" id="KW-1003">Cell membrane</keyword>
<evidence type="ECO:0000256" key="7">
    <source>
        <dbReference type="ARBA" id="ARBA00038080"/>
    </source>
</evidence>
<evidence type="ECO:0000256" key="2">
    <source>
        <dbReference type="ARBA" id="ARBA00022475"/>
    </source>
</evidence>
<feature type="compositionally biased region" description="Basic residues" evidence="9">
    <location>
        <begin position="428"/>
        <end position="438"/>
    </location>
</feature>
<feature type="coiled-coil region" evidence="8">
    <location>
        <begin position="173"/>
        <end position="255"/>
    </location>
</feature>
<keyword evidence="5 8" id="KW-0175">Coiled coil</keyword>
<evidence type="ECO:0000256" key="6">
    <source>
        <dbReference type="ARBA" id="ARBA00023136"/>
    </source>
</evidence>
<comment type="subcellular location">
    <subcellularLocation>
        <location evidence="1">Cell membrane</location>
        <topology evidence="1">Single-pass membrane protein</topology>
    </subcellularLocation>
</comment>
<dbReference type="AlphaFoldDB" id="A0A061QWI3"/>
<feature type="region of interest" description="Disordered" evidence="9">
    <location>
        <begin position="1"/>
        <end position="22"/>
    </location>
</feature>
<feature type="coiled-coil region" evidence="8">
    <location>
        <begin position="89"/>
        <end position="116"/>
    </location>
</feature>
<evidence type="ECO:0000256" key="3">
    <source>
        <dbReference type="ARBA" id="ARBA00022692"/>
    </source>
</evidence>
<evidence type="ECO:0000256" key="10">
    <source>
        <dbReference type="SAM" id="Phobius"/>
    </source>
</evidence>
<feature type="transmembrane region" description="Helical" evidence="10">
    <location>
        <begin position="609"/>
        <end position="627"/>
    </location>
</feature>
<keyword evidence="6 10" id="KW-0472">Membrane</keyword>
<accession>A0A061QWI3</accession>
<organism evidence="11">
    <name type="scientific">Tetraselmis sp. GSL018</name>
    <dbReference type="NCBI Taxonomy" id="582737"/>
    <lineage>
        <taxon>Eukaryota</taxon>
        <taxon>Viridiplantae</taxon>
        <taxon>Chlorophyta</taxon>
        <taxon>core chlorophytes</taxon>
        <taxon>Chlorodendrophyceae</taxon>
        <taxon>Chlorodendrales</taxon>
        <taxon>Chlorodendraceae</taxon>
        <taxon>Tetraselmis</taxon>
    </lineage>
</organism>
<dbReference type="EMBL" id="GBEZ01024120">
    <property type="protein sequence ID" value="JAC62834.1"/>
    <property type="molecule type" value="Transcribed_RNA"/>
</dbReference>
<keyword evidence="4 10" id="KW-1133">Transmembrane helix</keyword>
<sequence length="628" mass="70491">MAAEVSASVELPPEGTVGEDNLVETTTEAVEEAEVSENQKVEVKPIYVVRLPRPDVDETSQRVLADELEVHKAKVRLLNEHFNLKKKEKDTAQANRQEAYEQLKIVQKERQALVEELQPLRSARKNVQADLSAFRDERRELVVQSEQELDAKIAELEYRRSHETLTLNEEKQILKDMKKLEGHRERVRELEAQSVSVPSTEAEKAKLNSSIKHLESQLEMVRLEEDTQWEIFQKYRSQEQKIEEQIKSIKEERSEVSAVKDGLFDKLRALERQTRGKLTEFHDVRRLVKKVQEQMAEGQWEAAQQLALAHNEGLHARMASDKGFYDEYCRLLSKNRRLPMIPSMDDDSDEEESSGKAHGGKGKGRRSAAAQKQEMPQDIEARAKAKAKDLIDKLLSQADEELRSSKAPPAPPVPEPELPAPAAEPAKLHKPAAKPKPHVAHEHAPPPEAAISIDDGFVPPKVREEREEKTEAELKEELRRKNAEAAKQAAAKKERRKKAAERRRHKAEEARQRAEQARAEKEAAVAAAKEHAPADPGHSSPAVSADEPADAEPQVKHVPEQGGAPARPPPKTVPSVPAAALPPKLRPPRKSQKSMTATLTRYFKDNQKATAGIIVAAAMATAVHYFLR</sequence>
<evidence type="ECO:0000256" key="4">
    <source>
        <dbReference type="ARBA" id="ARBA00022989"/>
    </source>
</evidence>
<evidence type="ECO:0000256" key="9">
    <source>
        <dbReference type="SAM" id="MobiDB-lite"/>
    </source>
</evidence>
<gene>
    <name evidence="11" type="ORF">TSPGSL018_22200</name>
</gene>
<name>A0A061QWI3_9CHLO</name>
<evidence type="ECO:0000313" key="11">
    <source>
        <dbReference type="EMBL" id="JAC62834.1"/>
    </source>
</evidence>
<dbReference type="InterPro" id="IPR055282">
    <property type="entry name" value="PPI1-4"/>
</dbReference>
<feature type="compositionally biased region" description="Basic and acidic residues" evidence="9">
    <location>
        <begin position="461"/>
        <end position="484"/>
    </location>
</feature>
<feature type="compositionally biased region" description="Basic and acidic residues" evidence="9">
    <location>
        <begin position="379"/>
        <end position="392"/>
    </location>
</feature>
<feature type="compositionally biased region" description="Basic and acidic residues" evidence="9">
    <location>
        <begin position="506"/>
        <end position="533"/>
    </location>
</feature>
<feature type="compositionally biased region" description="Basic residues" evidence="9">
    <location>
        <begin position="493"/>
        <end position="505"/>
    </location>
</feature>
<feature type="compositionally biased region" description="Pro residues" evidence="9">
    <location>
        <begin position="408"/>
        <end position="419"/>
    </location>
</feature>
<evidence type="ECO:0000256" key="8">
    <source>
        <dbReference type="SAM" id="Coils"/>
    </source>
</evidence>
<dbReference type="PANTHER" id="PTHR32219">
    <property type="entry name" value="RNA-BINDING PROTEIN YLMH-RELATED"/>
    <property type="match status" value="1"/>
</dbReference>